<evidence type="ECO:0000256" key="4">
    <source>
        <dbReference type="ARBA" id="ARBA00022989"/>
    </source>
</evidence>
<organism evidence="10 11">
    <name type="scientific">Rattus norvegicus</name>
    <name type="common">Rat</name>
    <dbReference type="NCBI Taxonomy" id="10116"/>
    <lineage>
        <taxon>Eukaryota</taxon>
        <taxon>Metazoa</taxon>
        <taxon>Chordata</taxon>
        <taxon>Craniata</taxon>
        <taxon>Vertebrata</taxon>
        <taxon>Euteleostomi</taxon>
        <taxon>Mammalia</taxon>
        <taxon>Eutheria</taxon>
        <taxon>Euarchontoglires</taxon>
        <taxon>Glires</taxon>
        <taxon>Rodentia</taxon>
        <taxon>Myomorpha</taxon>
        <taxon>Muroidea</taxon>
        <taxon>Muridae</taxon>
        <taxon>Murinae</taxon>
        <taxon>Rattus</taxon>
    </lineage>
</organism>
<evidence type="ECO:0000256" key="8">
    <source>
        <dbReference type="SAM" id="Phobius"/>
    </source>
</evidence>
<dbReference type="InterPro" id="IPR051694">
    <property type="entry name" value="Immunoregulatory_rcpt-like"/>
</dbReference>
<gene>
    <name evidence="10 12" type="primary">Pilra</name>
</gene>
<feature type="region of interest" description="Disordered" evidence="7">
    <location>
        <begin position="210"/>
        <end position="288"/>
    </location>
</feature>
<feature type="compositionally biased region" description="Polar residues" evidence="7">
    <location>
        <begin position="272"/>
        <end position="288"/>
    </location>
</feature>
<feature type="region of interest" description="Disordered" evidence="7">
    <location>
        <begin position="139"/>
        <end position="176"/>
    </location>
</feature>
<accession>A0A8I6B5H6</accession>
<protein>
    <recommendedName>
        <fullName evidence="13">Paired immunoglobulin-like type 2 receptor alpha</fullName>
    </recommendedName>
</protein>
<keyword evidence="11" id="KW-1185">Reference proteome</keyword>
<reference evidence="10" key="1">
    <citation type="submission" date="2024-01" db="EMBL/GenBank/DDBJ databases">
        <title>GRCr8: a new rat reference genome assembly contstructed from accurate long reads and long range scaffolding.</title>
        <authorList>
            <person name="Doris P.A."/>
            <person name="Kalbfleisch T."/>
            <person name="Li K."/>
            <person name="Howe K."/>
            <person name="Wood J."/>
        </authorList>
    </citation>
    <scope>NUCLEOTIDE SEQUENCE [LARGE SCALE GENOMIC DNA]</scope>
    <source>
        <strain evidence="10">Brown Norway</strain>
    </source>
</reference>
<evidence type="ECO:0000256" key="9">
    <source>
        <dbReference type="SAM" id="SignalP"/>
    </source>
</evidence>
<feature type="transmembrane region" description="Helical" evidence="8">
    <location>
        <begin position="183"/>
        <end position="206"/>
    </location>
</feature>
<evidence type="ECO:0000256" key="5">
    <source>
        <dbReference type="ARBA" id="ARBA00023136"/>
    </source>
</evidence>
<dbReference type="PANTHER" id="PTHR15549:SF14">
    <property type="entry name" value="PAIRED IMMUNOGLOBULIN-LIKE TYPE 2 RECEPTOR ALPHA"/>
    <property type="match status" value="1"/>
</dbReference>
<dbReference type="PANTHER" id="PTHR15549">
    <property type="entry name" value="PAIRED IMMUNOGLOBULIN-LIKE TYPE 2 RECEPTOR"/>
    <property type="match status" value="1"/>
</dbReference>
<name>A0A8I6B5H6_RAT</name>
<reference evidence="10" key="2">
    <citation type="submission" date="2025-08" db="UniProtKB">
        <authorList>
            <consortium name="Ensembl"/>
        </authorList>
    </citation>
    <scope>IDENTIFICATION</scope>
    <source>
        <strain evidence="10">Brown Norway</strain>
    </source>
</reference>
<keyword evidence="2 8" id="KW-0812">Transmembrane</keyword>
<dbReference type="OMA" id="PHSDSWH"/>
<dbReference type="InterPro" id="IPR036179">
    <property type="entry name" value="Ig-like_dom_sf"/>
</dbReference>
<evidence type="ECO:0000313" key="11">
    <source>
        <dbReference type="Proteomes" id="UP000002494"/>
    </source>
</evidence>
<evidence type="ECO:0000313" key="10">
    <source>
        <dbReference type="Ensembl" id="ENSRNOP00000097229.1"/>
    </source>
</evidence>
<proteinExistence type="predicted"/>
<dbReference type="Gene3D" id="2.60.40.10">
    <property type="entry name" value="Immunoglobulins"/>
    <property type="match status" value="1"/>
</dbReference>
<keyword evidence="3 9" id="KW-0732">Signal</keyword>
<dbReference type="Proteomes" id="UP000002494">
    <property type="component" value="Chromosome 12"/>
</dbReference>
<dbReference type="AGR" id="RGD:6497409"/>
<evidence type="ECO:0008006" key="13">
    <source>
        <dbReference type="Google" id="ProtNLM"/>
    </source>
</evidence>
<evidence type="ECO:0000256" key="2">
    <source>
        <dbReference type="ARBA" id="ARBA00022692"/>
    </source>
</evidence>
<dbReference type="GO" id="GO:0005886">
    <property type="term" value="C:plasma membrane"/>
    <property type="evidence" value="ECO:0007669"/>
    <property type="project" value="UniProtKB-ARBA"/>
</dbReference>
<dbReference type="Ensembl" id="ENSRNOT00000109815.2">
    <property type="protein sequence ID" value="ENSRNOP00000097229.1"/>
    <property type="gene ID" value="ENSRNOG00000089133.1"/>
</dbReference>
<dbReference type="GlyGen" id="A0A8I6B5H6">
    <property type="glycosylation" value="1 site"/>
</dbReference>
<evidence type="ECO:0000313" key="12">
    <source>
        <dbReference type="RGD" id="6497409"/>
    </source>
</evidence>
<feature type="compositionally biased region" description="Basic and acidic residues" evidence="7">
    <location>
        <begin position="214"/>
        <end position="234"/>
    </location>
</feature>
<keyword evidence="6" id="KW-0325">Glycoprotein</keyword>
<feature type="compositionally biased region" description="Low complexity" evidence="7">
    <location>
        <begin position="141"/>
        <end position="167"/>
    </location>
</feature>
<dbReference type="RefSeq" id="XP_017454096.2">
    <property type="nucleotide sequence ID" value="XM_017598607.3"/>
</dbReference>
<dbReference type="GeneID" id="100910669"/>
<reference evidence="10" key="3">
    <citation type="submission" date="2025-09" db="UniProtKB">
        <authorList>
            <consortium name="Ensembl"/>
        </authorList>
    </citation>
    <scope>IDENTIFICATION</scope>
    <source>
        <strain evidence="10">Brown Norway</strain>
    </source>
</reference>
<feature type="chain" id="PRO_5035234143" description="Paired immunoglobulin-like type 2 receptor alpha" evidence="9">
    <location>
        <begin position="19"/>
        <end position="288"/>
    </location>
</feature>
<evidence type="ECO:0000256" key="7">
    <source>
        <dbReference type="SAM" id="MobiDB-lite"/>
    </source>
</evidence>
<dbReference type="GO" id="GO:0007165">
    <property type="term" value="P:signal transduction"/>
    <property type="evidence" value="ECO:0000266"/>
    <property type="project" value="RGD"/>
</dbReference>
<evidence type="ECO:0000256" key="6">
    <source>
        <dbReference type="ARBA" id="ARBA00023180"/>
    </source>
</evidence>
<dbReference type="RGD" id="6497409">
    <property type="gene designation" value="Pilra"/>
</dbReference>
<dbReference type="FunFam" id="2.60.40.10:FF:000753">
    <property type="entry name" value="Paired immunoglobulin-like type 2 receptor alpha"/>
    <property type="match status" value="1"/>
</dbReference>
<dbReference type="InterPro" id="IPR013783">
    <property type="entry name" value="Ig-like_fold"/>
</dbReference>
<dbReference type="CTD" id="29992"/>
<dbReference type="GeneTree" id="ENSGT00390000008831"/>
<comment type="subcellular location">
    <subcellularLocation>
        <location evidence="1">Membrane</location>
        <topology evidence="1">Single-pass type I membrane protein</topology>
    </subcellularLocation>
</comment>
<evidence type="ECO:0000256" key="3">
    <source>
        <dbReference type="ARBA" id="ARBA00022729"/>
    </source>
</evidence>
<dbReference type="AlphaFoldDB" id="A0A8I6B5H6"/>
<dbReference type="SUPFAM" id="SSF48726">
    <property type="entry name" value="Immunoglobulin"/>
    <property type="match status" value="1"/>
</dbReference>
<sequence>MARILLLLLSVACLHTAGYQKKYGYGVDQPEHLTGIQGGSIEIPFSFYFPWEFTKDPKISIAWRWKHFHGECIYNSNTHFIHEHFKGRLIVNWTQGQTSGVLRILNLKKNDQTTYFGRIFLQTAEGMEKWQSIPGTNLTVTNNTSTPATLPSTTTATPSTHPQTVTTEGMKDEPKSGLDPQTIIVLAVAAAVFLAVVLGLTVFLGWRRKQGQRTKAETPAREPLENSEKRESIGHEGQYMDPTENPKDNNIVYASISLSSPTSPGAAPSLPVQKNPQEETVYSTIKAK</sequence>
<keyword evidence="4 8" id="KW-1133">Transmembrane helix</keyword>
<keyword evidence="5 8" id="KW-0472">Membrane</keyword>
<feature type="signal peptide" evidence="9">
    <location>
        <begin position="1"/>
        <end position="18"/>
    </location>
</feature>
<evidence type="ECO:0000256" key="1">
    <source>
        <dbReference type="ARBA" id="ARBA00004479"/>
    </source>
</evidence>